<keyword evidence="9 14" id="KW-0676">Redox-active center</keyword>
<dbReference type="EC" id="1.8.1.4" evidence="2 14"/>
<dbReference type="RefSeq" id="WP_092471744.1">
    <property type="nucleotide sequence ID" value="NZ_FOOX01000008.1"/>
</dbReference>
<protein>
    <recommendedName>
        <fullName evidence="3 14">Dihydrolipoyl dehydrogenase</fullName>
        <ecNumber evidence="2 14">1.8.1.4</ecNumber>
    </recommendedName>
</protein>
<comment type="cofactor">
    <cofactor evidence="12 14">
        <name>FAD</name>
        <dbReference type="ChEBI" id="CHEBI:57692"/>
    </cofactor>
    <text evidence="12 14">Binds 1 FAD per subunit.</text>
</comment>
<dbReference type="GO" id="GO:0004148">
    <property type="term" value="F:dihydrolipoyl dehydrogenase (NADH) activity"/>
    <property type="evidence" value="ECO:0007669"/>
    <property type="project" value="UniProtKB-EC"/>
</dbReference>
<dbReference type="PRINTS" id="PR00411">
    <property type="entry name" value="PNDRDTASEI"/>
</dbReference>
<dbReference type="InterPro" id="IPR023753">
    <property type="entry name" value="FAD/NAD-binding_dom"/>
</dbReference>
<dbReference type="InterPro" id="IPR036188">
    <property type="entry name" value="FAD/NAD-bd_sf"/>
</dbReference>
<evidence type="ECO:0000259" key="16">
    <source>
        <dbReference type="Pfam" id="PF07992"/>
    </source>
</evidence>
<dbReference type="STRING" id="341036.SAMN05660649_02550"/>
<dbReference type="InterPro" id="IPR012999">
    <property type="entry name" value="Pyr_OxRdtase_I_AS"/>
</dbReference>
<evidence type="ECO:0000256" key="13">
    <source>
        <dbReference type="PIRSR" id="PIRSR000350-4"/>
    </source>
</evidence>
<dbReference type="SUPFAM" id="SSF55424">
    <property type="entry name" value="FAD/NAD-linked reductases, dimerisation (C-terminal) domain"/>
    <property type="match status" value="1"/>
</dbReference>
<dbReference type="EMBL" id="FOOX01000008">
    <property type="protein sequence ID" value="SFG73161.1"/>
    <property type="molecule type" value="Genomic_DNA"/>
</dbReference>
<keyword evidence="7 12" id="KW-0520">NAD</keyword>
<dbReference type="Pfam" id="PF02852">
    <property type="entry name" value="Pyr_redox_dim"/>
    <property type="match status" value="1"/>
</dbReference>
<reference evidence="18" key="1">
    <citation type="submission" date="2016-10" db="EMBL/GenBank/DDBJ databases">
        <authorList>
            <person name="Varghese N."/>
            <person name="Submissions S."/>
        </authorList>
    </citation>
    <scope>NUCLEOTIDE SEQUENCE [LARGE SCALE GENOMIC DNA]</scope>
    <source>
        <strain evidence="18">DSM 17038</strain>
    </source>
</reference>
<comment type="catalytic activity">
    <reaction evidence="10 14">
        <text>N(6)-[(R)-dihydrolipoyl]-L-lysyl-[protein] + NAD(+) = N(6)-[(R)-lipoyl]-L-lysyl-[protein] + NADH + H(+)</text>
        <dbReference type="Rhea" id="RHEA:15045"/>
        <dbReference type="Rhea" id="RHEA-COMP:10474"/>
        <dbReference type="Rhea" id="RHEA-COMP:10475"/>
        <dbReference type="ChEBI" id="CHEBI:15378"/>
        <dbReference type="ChEBI" id="CHEBI:57540"/>
        <dbReference type="ChEBI" id="CHEBI:57945"/>
        <dbReference type="ChEBI" id="CHEBI:83099"/>
        <dbReference type="ChEBI" id="CHEBI:83100"/>
        <dbReference type="EC" id="1.8.1.4"/>
    </reaction>
</comment>
<dbReference type="OrthoDB" id="9807946at2"/>
<dbReference type="FunFam" id="3.30.390.30:FF:000001">
    <property type="entry name" value="Dihydrolipoyl dehydrogenase"/>
    <property type="match status" value="1"/>
</dbReference>
<comment type="miscellaneous">
    <text evidence="14">The active site is a redox-active disulfide bond.</text>
</comment>
<dbReference type="InterPro" id="IPR016156">
    <property type="entry name" value="FAD/NAD-linked_Rdtase_dimer_sf"/>
</dbReference>
<dbReference type="PROSITE" id="PS00076">
    <property type="entry name" value="PYRIDINE_REDOX_1"/>
    <property type="match status" value="1"/>
</dbReference>
<evidence type="ECO:0000256" key="14">
    <source>
        <dbReference type="RuleBase" id="RU003692"/>
    </source>
</evidence>
<dbReference type="PRINTS" id="PR00368">
    <property type="entry name" value="FADPNR"/>
</dbReference>
<dbReference type="PIRSF" id="PIRSF000350">
    <property type="entry name" value="Mercury_reductase_MerA"/>
    <property type="match status" value="1"/>
</dbReference>
<dbReference type="GO" id="GO:0006103">
    <property type="term" value="P:2-oxoglutarate metabolic process"/>
    <property type="evidence" value="ECO:0007669"/>
    <property type="project" value="TreeGrafter"/>
</dbReference>
<feature type="binding site" evidence="12">
    <location>
        <position position="49"/>
    </location>
    <ligand>
        <name>FAD</name>
        <dbReference type="ChEBI" id="CHEBI:57692"/>
    </ligand>
</feature>
<feature type="active site" description="Proton acceptor" evidence="11">
    <location>
        <position position="438"/>
    </location>
</feature>
<feature type="binding site" evidence="12">
    <location>
        <position position="201"/>
    </location>
    <ligand>
        <name>NAD(+)</name>
        <dbReference type="ChEBI" id="CHEBI:57540"/>
    </ligand>
</feature>
<feature type="disulfide bond" description="Redox-active" evidence="13">
    <location>
        <begin position="40"/>
        <end position="45"/>
    </location>
</feature>
<evidence type="ECO:0000256" key="8">
    <source>
        <dbReference type="ARBA" id="ARBA00023157"/>
    </source>
</evidence>
<dbReference type="PANTHER" id="PTHR22912:SF151">
    <property type="entry name" value="DIHYDROLIPOYL DEHYDROGENASE, MITOCHONDRIAL"/>
    <property type="match status" value="1"/>
</dbReference>
<gene>
    <name evidence="17" type="ORF">SAMN05660649_02550</name>
</gene>
<proteinExistence type="inferred from homology"/>
<evidence type="ECO:0000256" key="1">
    <source>
        <dbReference type="ARBA" id="ARBA00007532"/>
    </source>
</evidence>
<dbReference type="NCBIfam" id="TIGR01350">
    <property type="entry name" value="lipoamide_DH"/>
    <property type="match status" value="1"/>
</dbReference>
<evidence type="ECO:0000256" key="4">
    <source>
        <dbReference type="ARBA" id="ARBA00022630"/>
    </source>
</evidence>
<keyword evidence="4 14" id="KW-0285">Flavoprotein</keyword>
<evidence type="ECO:0000313" key="17">
    <source>
        <dbReference type="EMBL" id="SFG73161.1"/>
    </source>
</evidence>
<evidence type="ECO:0000256" key="12">
    <source>
        <dbReference type="PIRSR" id="PIRSR000350-3"/>
    </source>
</evidence>
<dbReference type="Gene3D" id="3.50.50.60">
    <property type="entry name" value="FAD/NAD(P)-binding domain"/>
    <property type="match status" value="2"/>
</dbReference>
<dbReference type="Pfam" id="PF07992">
    <property type="entry name" value="Pyr_redox_2"/>
    <property type="match status" value="1"/>
</dbReference>
<keyword evidence="6 14" id="KW-0560">Oxidoreductase</keyword>
<dbReference type="GO" id="GO:0050660">
    <property type="term" value="F:flavin adenine dinucleotide binding"/>
    <property type="evidence" value="ECO:0007669"/>
    <property type="project" value="InterPro"/>
</dbReference>
<dbReference type="Proteomes" id="UP000199337">
    <property type="component" value="Unassembled WGS sequence"/>
</dbReference>
<evidence type="ECO:0000259" key="15">
    <source>
        <dbReference type="Pfam" id="PF02852"/>
    </source>
</evidence>
<dbReference type="GO" id="GO:0005737">
    <property type="term" value="C:cytoplasm"/>
    <property type="evidence" value="ECO:0007669"/>
    <property type="project" value="UniProtKB-ARBA"/>
</dbReference>
<evidence type="ECO:0000256" key="6">
    <source>
        <dbReference type="ARBA" id="ARBA00023002"/>
    </source>
</evidence>
<evidence type="ECO:0000313" key="18">
    <source>
        <dbReference type="Proteomes" id="UP000199337"/>
    </source>
</evidence>
<keyword evidence="8" id="KW-1015">Disulfide bond</keyword>
<dbReference type="InterPro" id="IPR001100">
    <property type="entry name" value="Pyr_nuc-diS_OxRdtase"/>
</dbReference>
<dbReference type="InterPro" id="IPR004099">
    <property type="entry name" value="Pyr_nucl-diS_OxRdtase_dimer"/>
</dbReference>
<dbReference type="PANTHER" id="PTHR22912">
    <property type="entry name" value="DISULFIDE OXIDOREDUCTASE"/>
    <property type="match status" value="1"/>
</dbReference>
<evidence type="ECO:0000256" key="3">
    <source>
        <dbReference type="ARBA" id="ARBA00016961"/>
    </source>
</evidence>
<keyword evidence="18" id="KW-1185">Reference proteome</keyword>
<feature type="domain" description="Pyridine nucleotide-disulphide oxidoreductase dimerisation" evidence="15">
    <location>
        <begin position="340"/>
        <end position="448"/>
    </location>
</feature>
<accession>A0A1I2UES2</accession>
<dbReference type="AlphaFoldDB" id="A0A1I2UES2"/>
<feature type="domain" description="FAD/NAD(P)-binding" evidence="16">
    <location>
        <begin position="3"/>
        <end position="321"/>
    </location>
</feature>
<keyword evidence="5 12" id="KW-0274">FAD</keyword>
<evidence type="ECO:0000256" key="9">
    <source>
        <dbReference type="ARBA" id="ARBA00023284"/>
    </source>
</evidence>
<sequence>MTYKIAIIGGGPGGYVAAIRASQLGAKVAVVEKDRLGGTCLNRGCIPTKALVAATETLHNIKKGAEFGIQTGPPAVDFGAMQERKDQVVQRLVKGINFLFKKNKIDLFEGMGKLVTGNEIAVTKKDGSEEKITAENIIVATGSEPAMPSGLGYDGEKVLTSNEALTLREIPRRMLIIGGGVIGCEFAGIFAELGTEITIVELMPAILPGVEPEAAKQLQSYFKRRKIKVKTAARILEVKKNEQEVVAVLEGGEEIACDKLLISVGRSLNTRGLGLAAAGIALGPKGEIVVNSSMQTNIPHIYAIGDITNKVQLAHVASAQGITAVENIMGMNKEMNYDVIPSCIYTAPEIAGVGMTTQQAEAQGLAVKTGKFPFMALGKAAAAGATEGFVKILADAATDRVLGVHIIGPRATDLIAEAALAIKLGATVQQVTETIHAHPTFAEAMLEACEAVHGMSIHS</sequence>
<feature type="binding site" evidence="12">
    <location>
        <begin position="178"/>
        <end position="185"/>
    </location>
    <ligand>
        <name>NAD(+)</name>
        <dbReference type="ChEBI" id="CHEBI:57540"/>
    </ligand>
</feature>
<evidence type="ECO:0000256" key="7">
    <source>
        <dbReference type="ARBA" id="ARBA00023027"/>
    </source>
</evidence>
<feature type="binding site" evidence="12">
    <location>
        <position position="265"/>
    </location>
    <ligand>
        <name>NAD(+)</name>
        <dbReference type="ChEBI" id="CHEBI:57540"/>
    </ligand>
</feature>
<evidence type="ECO:0000256" key="11">
    <source>
        <dbReference type="PIRSR" id="PIRSR000350-2"/>
    </source>
</evidence>
<dbReference type="InterPro" id="IPR006258">
    <property type="entry name" value="Lipoamide_DH"/>
</dbReference>
<organism evidence="17 18">
    <name type="scientific">Desulfotruncus arcticus DSM 17038</name>
    <dbReference type="NCBI Taxonomy" id="1121424"/>
    <lineage>
        <taxon>Bacteria</taxon>
        <taxon>Bacillati</taxon>
        <taxon>Bacillota</taxon>
        <taxon>Clostridia</taxon>
        <taxon>Eubacteriales</taxon>
        <taxon>Desulfallaceae</taxon>
        <taxon>Desulfotruncus</taxon>
    </lineage>
</organism>
<dbReference type="InterPro" id="IPR050151">
    <property type="entry name" value="Class-I_Pyr_Nuc-Dis_Oxidored"/>
</dbReference>
<keyword evidence="12" id="KW-0547">Nucleotide-binding</keyword>
<evidence type="ECO:0000256" key="5">
    <source>
        <dbReference type="ARBA" id="ARBA00022827"/>
    </source>
</evidence>
<feature type="binding site" evidence="12">
    <location>
        <begin position="141"/>
        <end position="143"/>
    </location>
    <ligand>
        <name>FAD</name>
        <dbReference type="ChEBI" id="CHEBI:57692"/>
    </ligand>
</feature>
<name>A0A1I2UES2_9FIRM</name>
<dbReference type="Gene3D" id="3.30.390.30">
    <property type="match status" value="1"/>
</dbReference>
<evidence type="ECO:0000256" key="2">
    <source>
        <dbReference type="ARBA" id="ARBA00012608"/>
    </source>
</evidence>
<feature type="binding site" evidence="12">
    <location>
        <position position="306"/>
    </location>
    <ligand>
        <name>FAD</name>
        <dbReference type="ChEBI" id="CHEBI:57692"/>
    </ligand>
</feature>
<dbReference type="SUPFAM" id="SSF51905">
    <property type="entry name" value="FAD/NAD(P)-binding domain"/>
    <property type="match status" value="1"/>
</dbReference>
<feature type="binding site" evidence="12">
    <location>
        <position position="112"/>
    </location>
    <ligand>
        <name>FAD</name>
        <dbReference type="ChEBI" id="CHEBI:57692"/>
    </ligand>
</feature>
<comment type="similarity">
    <text evidence="1 14">Belongs to the class-I pyridine nucleotide-disulfide oxidoreductase family.</text>
</comment>
<evidence type="ECO:0000256" key="10">
    <source>
        <dbReference type="ARBA" id="ARBA00049187"/>
    </source>
</evidence>